<dbReference type="AlphaFoldDB" id="A0A1Q5UCL3"/>
<feature type="region of interest" description="Disordered" evidence="1">
    <location>
        <begin position="96"/>
        <end position="180"/>
    </location>
</feature>
<keyword evidence="3" id="KW-1185">Reference proteome</keyword>
<evidence type="ECO:0000256" key="1">
    <source>
        <dbReference type="SAM" id="MobiDB-lite"/>
    </source>
</evidence>
<proteinExistence type="predicted"/>
<accession>A0A1Q5UCL3</accession>
<dbReference type="Proteomes" id="UP000186955">
    <property type="component" value="Unassembled WGS sequence"/>
</dbReference>
<protein>
    <submittedName>
        <fullName evidence="2">Uncharacterized protein</fullName>
    </submittedName>
</protein>
<reference evidence="2 3" key="1">
    <citation type="submission" date="2016-10" db="EMBL/GenBank/DDBJ databases">
        <title>Genome sequence of the ascomycete fungus Penicillium subrubescens.</title>
        <authorList>
            <person name="De Vries R.P."/>
            <person name="Peng M."/>
            <person name="Dilokpimol A."/>
            <person name="Hilden K."/>
            <person name="Makela M.R."/>
            <person name="Grigoriev I."/>
            <person name="Riley R."/>
            <person name="Granchi Z."/>
        </authorList>
    </citation>
    <scope>NUCLEOTIDE SEQUENCE [LARGE SCALE GENOMIC DNA]</scope>
    <source>
        <strain evidence="2 3">CBS 132785</strain>
    </source>
</reference>
<gene>
    <name evidence="2" type="ORF">PENSUB_4389</name>
</gene>
<dbReference type="EMBL" id="MNBE01000379">
    <property type="protein sequence ID" value="OKP10215.1"/>
    <property type="molecule type" value="Genomic_DNA"/>
</dbReference>
<name>A0A1Q5UCL3_9EURO</name>
<evidence type="ECO:0000313" key="2">
    <source>
        <dbReference type="EMBL" id="OKP10215.1"/>
    </source>
</evidence>
<comment type="caution">
    <text evidence="2">The sequence shown here is derived from an EMBL/GenBank/DDBJ whole genome shotgun (WGS) entry which is preliminary data.</text>
</comment>
<sequence>MAVSIAPLAAAWEIKWNDADDNDHTKSGHGPSDCIKIDNPKGHLFKIDAQGETDINMLLFTNSACSGEAAGKATDVFSKDASKDLLGFKVVSLSSTTGSGNSTTTTGGSTATGHNATTTGTTATTKTSGSTRASSTGGSTSAGSKSTQTTAVTSAAATTSSQASSSASSTSSSATSASTSNAAVRVAGSNADMVKGVLGGIVGLAAWII</sequence>
<evidence type="ECO:0000313" key="3">
    <source>
        <dbReference type="Proteomes" id="UP000186955"/>
    </source>
</evidence>
<organism evidence="2 3">
    <name type="scientific">Penicillium subrubescens</name>
    <dbReference type="NCBI Taxonomy" id="1316194"/>
    <lineage>
        <taxon>Eukaryota</taxon>
        <taxon>Fungi</taxon>
        <taxon>Dikarya</taxon>
        <taxon>Ascomycota</taxon>
        <taxon>Pezizomycotina</taxon>
        <taxon>Eurotiomycetes</taxon>
        <taxon>Eurotiomycetidae</taxon>
        <taxon>Eurotiales</taxon>
        <taxon>Aspergillaceae</taxon>
        <taxon>Penicillium</taxon>
    </lineage>
</organism>